<dbReference type="Pfam" id="PF00808">
    <property type="entry name" value="CBFD_NFYB_HMF"/>
    <property type="match status" value="1"/>
</dbReference>
<reference evidence="9" key="1">
    <citation type="submission" date="2022-10" db="EMBL/GenBank/DDBJ databases">
        <title>Tapping the CABI collections for fungal endophytes: first genome assemblies for Collariella, Neodidymelliopsis, Ascochyta clinopodiicola, Didymella pomorum, Didymosphaeria variabile, Neocosmospora piperis and Neocucurbitaria cava.</title>
        <authorList>
            <person name="Hill R."/>
        </authorList>
    </citation>
    <scope>NUCLEOTIDE SEQUENCE</scope>
    <source>
        <strain evidence="9">IMI 355091</strain>
    </source>
</reference>
<evidence type="ECO:0000256" key="6">
    <source>
        <dbReference type="ARBA" id="ARBA00075891"/>
    </source>
</evidence>
<evidence type="ECO:0000313" key="10">
    <source>
        <dbReference type="Proteomes" id="UP001140510"/>
    </source>
</evidence>
<dbReference type="AlphaFoldDB" id="A0A9W8ZKE5"/>
<proteinExistence type="inferred from homology"/>
<evidence type="ECO:0000259" key="8">
    <source>
        <dbReference type="Pfam" id="PF00808"/>
    </source>
</evidence>
<gene>
    <name evidence="9" type="ORF">N0V91_002281</name>
</gene>
<organism evidence="9 10">
    <name type="scientific">Didymella pomorum</name>
    <dbReference type="NCBI Taxonomy" id="749634"/>
    <lineage>
        <taxon>Eukaryota</taxon>
        <taxon>Fungi</taxon>
        <taxon>Dikarya</taxon>
        <taxon>Ascomycota</taxon>
        <taxon>Pezizomycotina</taxon>
        <taxon>Dothideomycetes</taxon>
        <taxon>Pleosporomycetidae</taxon>
        <taxon>Pleosporales</taxon>
        <taxon>Pleosporineae</taxon>
        <taxon>Didymellaceae</taxon>
        <taxon>Didymella</taxon>
    </lineage>
</organism>
<dbReference type="GO" id="GO:0001046">
    <property type="term" value="F:core promoter sequence-specific DNA binding"/>
    <property type="evidence" value="ECO:0007669"/>
    <property type="project" value="TreeGrafter"/>
</dbReference>
<evidence type="ECO:0000256" key="5">
    <source>
        <dbReference type="ARBA" id="ARBA00072430"/>
    </source>
</evidence>
<feature type="compositionally biased region" description="Basic residues" evidence="7">
    <location>
        <begin position="205"/>
        <end position="214"/>
    </location>
</feature>
<evidence type="ECO:0000256" key="4">
    <source>
        <dbReference type="ARBA" id="ARBA00065307"/>
    </source>
</evidence>
<name>A0A9W8ZKE5_9PLEO</name>
<dbReference type="OrthoDB" id="653904at2759"/>
<keyword evidence="10" id="KW-1185">Reference proteome</keyword>
<comment type="caution">
    <text evidence="9">The sequence shown here is derived from an EMBL/GenBank/DDBJ whole genome shotgun (WGS) entry which is preliminary data.</text>
</comment>
<dbReference type="InterPro" id="IPR003958">
    <property type="entry name" value="CBFA_NFYB_domain"/>
</dbReference>
<evidence type="ECO:0000256" key="1">
    <source>
        <dbReference type="ARBA" id="ARBA00004123"/>
    </source>
</evidence>
<evidence type="ECO:0000256" key="2">
    <source>
        <dbReference type="ARBA" id="ARBA00023242"/>
    </source>
</evidence>
<evidence type="ECO:0000256" key="7">
    <source>
        <dbReference type="SAM" id="MobiDB-lite"/>
    </source>
</evidence>
<dbReference type="InterPro" id="IPR050568">
    <property type="entry name" value="Transcr_DNA_Rep_Reg"/>
</dbReference>
<protein>
    <recommendedName>
        <fullName evidence="5">NCT transcriptional regulatory complex subunit A</fullName>
    </recommendedName>
    <alternativeName>
        <fullName evidence="6">Negative cofactor 2 AB</fullName>
    </alternativeName>
</protein>
<keyword evidence="2" id="KW-0539">Nucleus</keyword>
<dbReference type="Proteomes" id="UP001140510">
    <property type="component" value="Unassembled WGS sequence"/>
</dbReference>
<dbReference type="FunFam" id="1.10.20.10:FF:000036">
    <property type="entry name" value="CBF/NF-Y family transcription factor"/>
    <property type="match status" value="1"/>
</dbReference>
<evidence type="ECO:0000313" key="9">
    <source>
        <dbReference type="EMBL" id="KAJ4409807.1"/>
    </source>
</evidence>
<dbReference type="SUPFAM" id="SSF47113">
    <property type="entry name" value="Histone-fold"/>
    <property type="match status" value="1"/>
</dbReference>
<evidence type="ECO:0000256" key="3">
    <source>
        <dbReference type="ARBA" id="ARBA00061393"/>
    </source>
</evidence>
<feature type="region of interest" description="Disordered" evidence="7">
    <location>
        <begin position="191"/>
        <end position="222"/>
    </location>
</feature>
<dbReference type="EMBL" id="JAPEVA010000010">
    <property type="protein sequence ID" value="KAJ4409807.1"/>
    <property type="molecule type" value="Genomic_DNA"/>
</dbReference>
<dbReference type="CDD" id="cd22906">
    <property type="entry name" value="HFD_DRAP1"/>
    <property type="match status" value="1"/>
</dbReference>
<dbReference type="GO" id="GO:0016251">
    <property type="term" value="F:RNA polymerase II general transcription initiation factor activity"/>
    <property type="evidence" value="ECO:0007669"/>
    <property type="project" value="TreeGrafter"/>
</dbReference>
<accession>A0A9W8ZKE5</accession>
<comment type="subcellular location">
    <subcellularLocation>
        <location evidence="1">Nucleus</location>
    </subcellularLocation>
</comment>
<dbReference type="GO" id="GO:0046982">
    <property type="term" value="F:protein heterodimerization activity"/>
    <property type="evidence" value="ECO:0007669"/>
    <property type="project" value="InterPro"/>
</dbReference>
<feature type="domain" description="Transcription factor CBF/NF-Y/archaeal histone" evidence="8">
    <location>
        <begin position="109"/>
        <end position="172"/>
    </location>
</feature>
<comment type="subunit">
    <text evidence="4">Forms the NCT transcriptional regulatory complex with nctB and mot1.</text>
</comment>
<feature type="compositionally biased region" description="Polar residues" evidence="7">
    <location>
        <begin position="1"/>
        <end position="16"/>
    </location>
</feature>
<dbReference type="GO" id="GO:0017054">
    <property type="term" value="C:negative cofactor 2 complex"/>
    <property type="evidence" value="ECO:0007669"/>
    <property type="project" value="TreeGrafter"/>
</dbReference>
<feature type="region of interest" description="Disordered" evidence="7">
    <location>
        <begin position="1"/>
        <end position="55"/>
    </location>
</feature>
<feature type="compositionally biased region" description="Basic and acidic residues" evidence="7">
    <location>
        <begin position="191"/>
        <end position="204"/>
    </location>
</feature>
<comment type="similarity">
    <text evidence="3">Belongs to the NC2 alpha/DRAP1 family.</text>
</comment>
<dbReference type="Gene3D" id="1.10.20.10">
    <property type="entry name" value="Histone, subunit A"/>
    <property type="match status" value="1"/>
</dbReference>
<sequence length="222" mass="24494">MDSSWAPQSPDLSSYHSADVDERVHPQHHGYRGSVSHQVPQHTPPLSSPSAQHTSVPRYSYQLKMQDADYIPDASLAPQMQMQMPELGNGASGGSMLPPNIDSIIIKNHFPVARIKRIMQADDDVGKVAQVTPVVVSKALELFMISLVTKAAAEAKQRNSKRVGAIHLKQAITKNEQFDFLNDIVSKVADAPEKSESDVMDEGKKKKAPRGRRKKADDDDDF</sequence>
<dbReference type="InterPro" id="IPR009072">
    <property type="entry name" value="Histone-fold"/>
</dbReference>
<dbReference type="PANTHER" id="PTHR10252">
    <property type="entry name" value="HISTONE-LIKE TRANSCRIPTION FACTOR CCAAT-RELATED"/>
    <property type="match status" value="1"/>
</dbReference>
<dbReference type="PANTHER" id="PTHR10252:SF5">
    <property type="entry name" value="DR1-ASSOCIATED COREPRESSOR"/>
    <property type="match status" value="1"/>
</dbReference>